<geneLocation type="nucleomorph" evidence="10"/>
<evidence type="ECO:0000259" key="8">
    <source>
        <dbReference type="Pfam" id="PF00009"/>
    </source>
</evidence>
<dbReference type="PANTHER" id="PTHR42854:SF3">
    <property type="entry name" value="EUKARYOTIC TRANSLATION INITIATION FACTOR 2 SUBUNIT 3-RELATED"/>
    <property type="match status" value="1"/>
</dbReference>
<dbReference type="Gene3D" id="3.40.50.300">
    <property type="entry name" value="P-loop containing nucleotide triphosphate hydrolases"/>
    <property type="match status" value="1"/>
</dbReference>
<dbReference type="InterPro" id="IPR050543">
    <property type="entry name" value="eIF2G"/>
</dbReference>
<evidence type="ECO:0000256" key="1">
    <source>
        <dbReference type="ARBA" id="ARBA00007249"/>
    </source>
</evidence>
<proteinExistence type="inferred from homology"/>
<dbReference type="EC" id="3.6.5.3" evidence="2"/>
<dbReference type="SUPFAM" id="SSF50447">
    <property type="entry name" value="Translation proteins"/>
    <property type="match status" value="1"/>
</dbReference>
<protein>
    <recommendedName>
        <fullName evidence="2">protein-synthesizing GTPase</fullName>
        <ecNumber evidence="2">3.6.5.3</ecNumber>
    </recommendedName>
</protein>
<evidence type="ECO:0000256" key="7">
    <source>
        <dbReference type="ARBA" id="ARBA00048107"/>
    </source>
</evidence>
<dbReference type="Pfam" id="PF09173">
    <property type="entry name" value="eIF2_C"/>
    <property type="match status" value="1"/>
</dbReference>
<dbReference type="GO" id="GO:0005525">
    <property type="term" value="F:GTP binding"/>
    <property type="evidence" value="ECO:0007669"/>
    <property type="project" value="UniProtKB-KW"/>
</dbReference>
<keyword evidence="6" id="KW-0342">GTP-binding</keyword>
<dbReference type="EMBL" id="AB996602">
    <property type="protein sequence ID" value="BAS01826.1"/>
    <property type="molecule type" value="Genomic_DNA"/>
</dbReference>
<dbReference type="Gene3D" id="2.40.30.10">
    <property type="entry name" value="Translation factors"/>
    <property type="match status" value="2"/>
</dbReference>
<keyword evidence="4" id="KW-0547">Nucleotide-binding</keyword>
<evidence type="ECO:0000256" key="3">
    <source>
        <dbReference type="ARBA" id="ARBA00022540"/>
    </source>
</evidence>
<name>A0A0H5BHY0_9EUKA</name>
<dbReference type="InterPro" id="IPR027417">
    <property type="entry name" value="P-loop_NTPase"/>
</dbReference>
<dbReference type="SUPFAM" id="SSF52540">
    <property type="entry name" value="P-loop containing nucleoside triphosphate hydrolases"/>
    <property type="match status" value="1"/>
</dbReference>
<dbReference type="GO" id="GO:0000049">
    <property type="term" value="F:tRNA binding"/>
    <property type="evidence" value="ECO:0007669"/>
    <property type="project" value="TreeGrafter"/>
</dbReference>
<sequence length="445" mass="50759">MLSVYFCNNHSVIPVVIFQPTISLGIKKNIGTLGNVSHGKTTFIYSVTGIRTNKFKNELLQNITVKLGYCDCFILKRHGNFLSSYITTNKSLNVTKYYLFTNRISFIDCPGHDLLLSTMLGGISVANGVLFFIDSSSYFQKKQTFEHIKALVLSPIKKVVIIQTKIDLADTNKIMYQYIQLKNFFYSLKGFRFQFFPFSFLLPLHLSPILKKICKLFNNSMERRYKEFDTVIIRSFNINKPGRNTRDILGGVIGVCIISGNISINKNIEIRPGIVNYEKLTYKPIITKFSNISDMVYKYNSVIPGGLLSLKTNISYQYSKGDLLVGNTMGCIGNLPHVYGYLKIKYKILQKLYYSENRHIIHHSNELTVTKNEILLIHYNSTSANCLVIKVIVFQKKSKSAILLKLYTPLCCNMNKKIAISKLINNKWNLLGWAVTNSGITLEQE</sequence>
<dbReference type="PANTHER" id="PTHR42854">
    <property type="entry name" value="EUKARYOTIC TRANSLATION INITIATION FACTOR 2 SUBUNIT 3 FAMILY MEMBER"/>
    <property type="match status" value="1"/>
</dbReference>
<reference evidence="10" key="1">
    <citation type="journal article" date="2015" name="Genome Biol. Evol.">
        <title>Nucleomorph Genome Sequences of Two Chlorarachniophytes, Amorphochlora amoebiformis and Lotharella vacuolata.</title>
        <authorList>
            <person name="Suzuki S."/>
            <person name="Shirato S."/>
            <person name="Hirakawa Y."/>
            <person name="Ishida K."/>
        </authorList>
    </citation>
    <scope>NUCLEOTIDE SEQUENCE</scope>
    <source>
        <strain evidence="10">CCMP2058</strain>
    </source>
</reference>
<keyword evidence="3 10" id="KW-0396">Initiation factor</keyword>
<dbReference type="InterPro" id="IPR009000">
    <property type="entry name" value="Transl_B-barrel_sf"/>
</dbReference>
<evidence type="ECO:0000256" key="2">
    <source>
        <dbReference type="ARBA" id="ARBA00011986"/>
    </source>
</evidence>
<dbReference type="InterPro" id="IPR009001">
    <property type="entry name" value="Transl_elong_EF1A/Init_IF2_C"/>
</dbReference>
<dbReference type="AlphaFoldDB" id="A0A0H5BHY0"/>
<keyword evidence="10" id="KW-0542">Nucleomorph</keyword>
<dbReference type="Pfam" id="PF00009">
    <property type="entry name" value="GTP_EFTU"/>
    <property type="match status" value="1"/>
</dbReference>
<evidence type="ECO:0000256" key="6">
    <source>
        <dbReference type="ARBA" id="ARBA00023134"/>
    </source>
</evidence>
<feature type="domain" description="Tr-type G" evidence="8">
    <location>
        <begin position="29"/>
        <end position="213"/>
    </location>
</feature>
<evidence type="ECO:0000259" key="9">
    <source>
        <dbReference type="Pfam" id="PF09173"/>
    </source>
</evidence>
<evidence type="ECO:0000256" key="5">
    <source>
        <dbReference type="ARBA" id="ARBA00022917"/>
    </source>
</evidence>
<dbReference type="GO" id="GO:0005829">
    <property type="term" value="C:cytosol"/>
    <property type="evidence" value="ECO:0007669"/>
    <property type="project" value="TreeGrafter"/>
</dbReference>
<dbReference type="GO" id="GO:0001731">
    <property type="term" value="P:formation of translation preinitiation complex"/>
    <property type="evidence" value="ECO:0007669"/>
    <property type="project" value="TreeGrafter"/>
</dbReference>
<accession>A0A0H5BHY0</accession>
<comment type="similarity">
    <text evidence="1">Belongs to the TRAFAC class translation factor GTPase superfamily. Classic translation factor GTPase family. EF-Tu/EF-1A subfamily.</text>
</comment>
<dbReference type="GO" id="GO:0003924">
    <property type="term" value="F:GTPase activity"/>
    <property type="evidence" value="ECO:0007669"/>
    <property type="project" value="InterPro"/>
</dbReference>
<dbReference type="InterPro" id="IPR015256">
    <property type="entry name" value="eIF2g_C"/>
</dbReference>
<evidence type="ECO:0000313" key="10">
    <source>
        <dbReference type="EMBL" id="BAS01826.1"/>
    </source>
</evidence>
<dbReference type="GO" id="GO:0003743">
    <property type="term" value="F:translation initiation factor activity"/>
    <property type="evidence" value="ECO:0007669"/>
    <property type="project" value="UniProtKB-KW"/>
</dbReference>
<feature type="domain" description="Initiation factor eIF2 gamma C-terminal" evidence="9">
    <location>
        <begin position="342"/>
        <end position="434"/>
    </location>
</feature>
<dbReference type="InterPro" id="IPR000795">
    <property type="entry name" value="T_Tr_GTP-bd_dom"/>
</dbReference>
<comment type="catalytic activity">
    <reaction evidence="7">
        <text>GTP + H2O = GDP + phosphate + H(+)</text>
        <dbReference type="Rhea" id="RHEA:19669"/>
        <dbReference type="ChEBI" id="CHEBI:15377"/>
        <dbReference type="ChEBI" id="CHEBI:15378"/>
        <dbReference type="ChEBI" id="CHEBI:37565"/>
        <dbReference type="ChEBI" id="CHEBI:43474"/>
        <dbReference type="ChEBI" id="CHEBI:58189"/>
        <dbReference type="EC" id="3.6.5.3"/>
    </reaction>
</comment>
<dbReference type="SUPFAM" id="SSF50465">
    <property type="entry name" value="EF-Tu/eEF-1alpha/eIF2-gamma C-terminal domain"/>
    <property type="match status" value="1"/>
</dbReference>
<keyword evidence="5" id="KW-0648">Protein biosynthesis</keyword>
<gene>
    <name evidence="10" type="primary">eif2G</name>
</gene>
<evidence type="ECO:0000256" key="4">
    <source>
        <dbReference type="ARBA" id="ARBA00022741"/>
    </source>
</evidence>
<organism evidence="10">
    <name type="scientific">Amorphochlora amoebiformis</name>
    <dbReference type="NCBI Taxonomy" id="1561963"/>
    <lineage>
        <taxon>Eukaryota</taxon>
        <taxon>Sar</taxon>
        <taxon>Rhizaria</taxon>
        <taxon>Cercozoa</taxon>
        <taxon>Chlorarachniophyceae</taxon>
        <taxon>Amorphochlora</taxon>
    </lineage>
</organism>